<keyword evidence="5" id="KW-1185">Reference proteome</keyword>
<evidence type="ECO:0000313" key="5">
    <source>
        <dbReference type="Proteomes" id="UP000515237"/>
    </source>
</evidence>
<dbReference type="Pfam" id="PF07593">
    <property type="entry name" value="UnbV_ASPIC"/>
    <property type="match status" value="1"/>
</dbReference>
<feature type="domain" description="ASPIC/UnbV" evidence="3">
    <location>
        <begin position="522"/>
        <end position="589"/>
    </location>
</feature>
<protein>
    <submittedName>
        <fullName evidence="4">VCBS repeat-containing protein</fullName>
    </submittedName>
</protein>
<dbReference type="KEGG" id="aswu:HUW51_11910"/>
<accession>A0A7G7G8A7</accession>
<dbReference type="InterPro" id="IPR027039">
    <property type="entry name" value="Crtac1"/>
</dbReference>
<dbReference type="AlphaFoldDB" id="A0A7G7G8A7"/>
<evidence type="ECO:0000256" key="2">
    <source>
        <dbReference type="SAM" id="SignalP"/>
    </source>
</evidence>
<reference evidence="4 5" key="1">
    <citation type="journal article" date="2018" name="Int. J. Syst. Evol. Microbiol.">
        <title>Adhaeribacter swui sp. nov., isolated from wet mud.</title>
        <authorList>
            <person name="Kim D.U."/>
            <person name="Kim K.W."/>
            <person name="Kang M.S."/>
            <person name="Kim J.Y."/>
            <person name="Jang J.H."/>
            <person name="Kim M.K."/>
        </authorList>
    </citation>
    <scope>NUCLEOTIDE SEQUENCE [LARGE SCALE GENOMIC DNA]</scope>
    <source>
        <strain evidence="4 5">KCTC 52873</strain>
    </source>
</reference>
<feature type="signal peptide" evidence="2">
    <location>
        <begin position="1"/>
        <end position="20"/>
    </location>
</feature>
<gene>
    <name evidence="4" type="ORF">HUW51_11910</name>
</gene>
<dbReference type="PANTHER" id="PTHR16026:SF0">
    <property type="entry name" value="CARTILAGE ACIDIC PROTEIN 1"/>
    <property type="match status" value="1"/>
</dbReference>
<dbReference type="InterPro" id="IPR013517">
    <property type="entry name" value="FG-GAP"/>
</dbReference>
<organism evidence="4 5">
    <name type="scientific">Adhaeribacter swui</name>
    <dbReference type="NCBI Taxonomy" id="2086471"/>
    <lineage>
        <taxon>Bacteria</taxon>
        <taxon>Pseudomonadati</taxon>
        <taxon>Bacteroidota</taxon>
        <taxon>Cytophagia</taxon>
        <taxon>Cytophagales</taxon>
        <taxon>Hymenobacteraceae</taxon>
        <taxon>Adhaeribacter</taxon>
    </lineage>
</organism>
<dbReference type="Pfam" id="PF13517">
    <property type="entry name" value="FG-GAP_3"/>
    <property type="match status" value="7"/>
</dbReference>
<evidence type="ECO:0000259" key="3">
    <source>
        <dbReference type="Pfam" id="PF07593"/>
    </source>
</evidence>
<dbReference type="Proteomes" id="UP000515237">
    <property type="component" value="Chromosome"/>
</dbReference>
<name>A0A7G7G8A7_9BACT</name>
<evidence type="ECO:0000313" key="4">
    <source>
        <dbReference type="EMBL" id="QNF33391.1"/>
    </source>
</evidence>
<proteinExistence type="predicted"/>
<dbReference type="Gene3D" id="2.130.10.130">
    <property type="entry name" value="Integrin alpha, N-terminal"/>
    <property type="match status" value="4"/>
</dbReference>
<feature type="chain" id="PRO_5028841501" evidence="2">
    <location>
        <begin position="21"/>
        <end position="1175"/>
    </location>
</feature>
<dbReference type="InterPro" id="IPR011519">
    <property type="entry name" value="UnbV_ASPIC"/>
</dbReference>
<keyword evidence="1 2" id="KW-0732">Signal</keyword>
<dbReference type="EMBL" id="CP055156">
    <property type="protein sequence ID" value="QNF33391.1"/>
    <property type="molecule type" value="Genomic_DNA"/>
</dbReference>
<dbReference type="RefSeq" id="WP_185274243.1">
    <property type="nucleotide sequence ID" value="NZ_CP055156.1"/>
</dbReference>
<dbReference type="InterPro" id="IPR028994">
    <property type="entry name" value="Integrin_alpha_N"/>
</dbReference>
<sequence>MKFKIFVFLLSCFLLTQCHFFQQPTLYTLLKPSATGVTFANTITEDDSLNILNFVYLYNGAGVAAGDVNQDGLPDLYFGGNIVSSKLYLNKGNFKFEDITLPAGVTTKLWATGVSMIDINQDGRLDIYLCTVKPLSTKGVPNLLFINQGQDANGKPIFKEEAQAYGLADTGYSTQSAFFDYDRDGDLDMYLLTNASDKTNRNNPNYKLTKGQNPNTDRLYRNNGNNTFTNVSQEAGIQIEGWGLGVGISDINQDGWPDIYVANDFISNDLLWINNKNGTFTNKIGEYLKHQSYNAMGTDIADYNNDGLVDIMVLDMLPEDNKRQKTTMDVQNYDRFEINKRMGYEIQYVRNSLQLNNGNNTFSEVGQLAGVYATDWSWGPLLADYDNDGWRDLFVTNGYVRDITDLDYIHYRQTSLQFGDENAVAEKEKEAFSQVPKVKIPNYIYKNRRNLTFADKTKAWGLEEASNSNGAVYADLDNDGDLDLVVNNINAEAFIYQNNAEKLEKNNFLKIKLNGAAPNQEGIGTTIRLKTKGQQQYYEHYLTRGFKSSVDPVAHFGLGKALVIDSLEITWPDGKYQLLTKVKANQILTVSYQNATSEKPMVKPSPEPLFQEVAAEHTIAFKHTEEDYIDFKNQPLMPHKLSQNGPGLAVGDVNNDGLDDFFVGGSARKTGTIFYQDKNGKFTSKPLSTTPNTEDDTGALLFDADNDNDLDLYVATGGNENLDPEAYLHRLYKNDGKGNFNLEPQALPQIMVSGSVVTAADYDRDGDLDLFVGGRNSPKKYPMPGQSCLLQNNKGTFRNVTSSLCKELESVGMVTAALWTDFDQDNQIDLIVTGEWMPLLFFKNEQGIFKNVTNQTGLTHTEGWWNSLTAGDFDNDGDLDYVAGNLGLNSRYKASVNQPVSLIAKDFDKNGNIDPVMGYYIQGKNYPTSPRDALTDQLVSMRKKFPRYSDYGDATFDQLFTPEELQGAYQAKSYTFSSSYIQNQGNGKFTIKPLPMPAQVAPVYGMLATDFNHDGNLDLLLVGNSYATETAVGYYDASVGTALAGTGKGTFKMIAPKTTGFNVSGDAKAMAQLLTTGDTPLMLVSQNADSLKAFRPTQIQNNQIIKLQPTDAYADLYFKNGKKRREEFNYGTGYLSQSSRTLISQDLSKVTITDFKGKQRQINFDPKELTLQTRK</sequence>
<dbReference type="SUPFAM" id="SSF69318">
    <property type="entry name" value="Integrin alpha N-terminal domain"/>
    <property type="match status" value="3"/>
</dbReference>
<dbReference type="PANTHER" id="PTHR16026">
    <property type="entry name" value="CARTILAGE ACIDIC PROTEIN 1"/>
    <property type="match status" value="1"/>
</dbReference>
<evidence type="ECO:0000256" key="1">
    <source>
        <dbReference type="ARBA" id="ARBA00022729"/>
    </source>
</evidence>